<dbReference type="PANTHER" id="PTHR28288:SF2">
    <property type="entry name" value="PROTEASE B INHIBITOR 2"/>
    <property type="match status" value="1"/>
</dbReference>
<proteinExistence type="inferred from homology"/>
<comment type="caution">
    <text evidence="2">The sequence shown here is derived from an EMBL/GenBank/DDBJ whole genome shotgun (WGS) entry which is preliminary data.</text>
</comment>
<gene>
    <name evidence="2" type="ORF">RDB_LOCUS146264</name>
</gene>
<accession>A0A8H3GP28</accession>
<name>A0A8H3GP28_9AGAM</name>
<sequence length="72" mass="7872">MRGYTILFTDDATKEQMDNYKQRIQGSGGSIKHEYGSLKGVSVTLPNDHVQSLANDPIVNIMEVDSAVTTQG</sequence>
<dbReference type="InterPro" id="IPR037045">
    <property type="entry name" value="S8pro/Inhibitor_I9_sf"/>
</dbReference>
<dbReference type="OrthoDB" id="3231855at2759"/>
<evidence type="ECO:0008006" key="4">
    <source>
        <dbReference type="Google" id="ProtNLM"/>
    </source>
</evidence>
<dbReference type="GO" id="GO:0004866">
    <property type="term" value="F:endopeptidase inhibitor activity"/>
    <property type="evidence" value="ECO:0007669"/>
    <property type="project" value="TreeGrafter"/>
</dbReference>
<reference evidence="2" key="1">
    <citation type="submission" date="2021-01" db="EMBL/GenBank/DDBJ databases">
        <authorList>
            <person name="Kaushik A."/>
        </authorList>
    </citation>
    <scope>NUCLEOTIDE SEQUENCE</scope>
    <source>
        <strain evidence="2">AG3-T5</strain>
    </source>
</reference>
<dbReference type="SUPFAM" id="SSF54897">
    <property type="entry name" value="Protease propeptides/inhibitors"/>
    <property type="match status" value="1"/>
</dbReference>
<protein>
    <recommendedName>
        <fullName evidence="4">Inhibitor I9 domain-containing protein</fullName>
    </recommendedName>
</protein>
<evidence type="ECO:0000256" key="1">
    <source>
        <dbReference type="ARBA" id="ARBA00038069"/>
    </source>
</evidence>
<organism evidence="2 3">
    <name type="scientific">Rhizoctonia solani</name>
    <dbReference type="NCBI Taxonomy" id="456999"/>
    <lineage>
        <taxon>Eukaryota</taxon>
        <taxon>Fungi</taxon>
        <taxon>Dikarya</taxon>
        <taxon>Basidiomycota</taxon>
        <taxon>Agaricomycotina</taxon>
        <taxon>Agaricomycetes</taxon>
        <taxon>Cantharellales</taxon>
        <taxon>Ceratobasidiaceae</taxon>
        <taxon>Rhizoctonia</taxon>
    </lineage>
</organism>
<dbReference type="Gene3D" id="3.30.70.80">
    <property type="entry name" value="Peptidase S8 propeptide/proteinase inhibitor I9"/>
    <property type="match status" value="1"/>
</dbReference>
<dbReference type="InterPro" id="IPR052471">
    <property type="entry name" value="PBI_I9"/>
</dbReference>
<evidence type="ECO:0000313" key="2">
    <source>
        <dbReference type="EMBL" id="CAE6459021.1"/>
    </source>
</evidence>
<dbReference type="AlphaFoldDB" id="A0A8H3GP28"/>
<dbReference type="Proteomes" id="UP000663841">
    <property type="component" value="Unassembled WGS sequence"/>
</dbReference>
<dbReference type="PANTHER" id="PTHR28288">
    <property type="entry name" value="PROTEASE B INHIBITOR 2"/>
    <property type="match status" value="1"/>
</dbReference>
<evidence type="ECO:0000313" key="3">
    <source>
        <dbReference type="Proteomes" id="UP000663841"/>
    </source>
</evidence>
<dbReference type="EMBL" id="CAJMWW010000225">
    <property type="protein sequence ID" value="CAE6459021.1"/>
    <property type="molecule type" value="Genomic_DNA"/>
</dbReference>
<comment type="similarity">
    <text evidence="1">Belongs to the protease inhibitor I9 family.</text>
</comment>
<dbReference type="GO" id="GO:0042144">
    <property type="term" value="P:vacuole fusion, non-autophagic"/>
    <property type="evidence" value="ECO:0007669"/>
    <property type="project" value="TreeGrafter"/>
</dbReference>